<evidence type="ECO:0000313" key="8">
    <source>
        <dbReference type="Proteomes" id="UP000476176"/>
    </source>
</evidence>
<reference evidence="7 8" key="1">
    <citation type="submission" date="2018-09" db="EMBL/GenBank/DDBJ databases">
        <title>Genomic investigation of the strawberry pathogen Phytophthora fragariae indicates pathogenicity is determined by transcriptional variation in three key races.</title>
        <authorList>
            <person name="Adams T.M."/>
            <person name="Armitage A.D."/>
            <person name="Sobczyk M.K."/>
            <person name="Bates H.J."/>
            <person name="Dunwell J.M."/>
            <person name="Nellist C.F."/>
            <person name="Harrison R.J."/>
        </authorList>
    </citation>
    <scope>NUCLEOTIDE SEQUENCE [LARGE SCALE GENOMIC DNA]</scope>
    <source>
        <strain evidence="4 6">A4</strain>
        <strain evidence="3 8">BC-23</strain>
        <strain evidence="5 9">NOV-77</strain>
        <strain evidence="2 10">ONT-3</strain>
        <strain evidence="1 7">SCRP245</strain>
    </source>
</reference>
<name>A0A6A3M8F7_9STRA</name>
<dbReference type="EMBL" id="QXGE01000063">
    <property type="protein sequence ID" value="KAE9326693.1"/>
    <property type="molecule type" value="Genomic_DNA"/>
</dbReference>
<evidence type="ECO:0000313" key="10">
    <source>
        <dbReference type="Proteomes" id="UP000488956"/>
    </source>
</evidence>
<accession>A0A6A3M8F7</accession>
<comment type="caution">
    <text evidence="1">The sequence shown here is derived from an EMBL/GenBank/DDBJ whole genome shotgun (WGS) entry which is preliminary data.</text>
</comment>
<dbReference type="AlphaFoldDB" id="A0A6A3M8F7"/>
<dbReference type="Proteomes" id="UP000460718">
    <property type="component" value="Unassembled WGS sequence"/>
</dbReference>
<evidence type="ECO:0000313" key="6">
    <source>
        <dbReference type="Proteomes" id="UP000437068"/>
    </source>
</evidence>
<dbReference type="EMBL" id="QXFW01000053">
    <property type="protein sequence ID" value="KAE9027836.1"/>
    <property type="molecule type" value="Genomic_DNA"/>
</dbReference>
<dbReference type="Proteomes" id="UP000476176">
    <property type="component" value="Unassembled WGS sequence"/>
</dbReference>
<gene>
    <name evidence="4" type="ORF">PF001_g2315</name>
    <name evidence="3" type="ORF">PF004_g1044</name>
    <name evidence="5" type="ORF">PF008_g2542</name>
    <name evidence="2" type="ORF">PF010_g1784</name>
    <name evidence="1" type="ORF">PF011_g1862</name>
</gene>
<sequence>MHSALNDESGTKCHCILSTVAIQVGTSLIADARVHDICKLKHSIPTSTRSTRTRPLRQHFFVLLFAAFAMVSNKTRKIAALTWISKLADRVTKNPAKLEKIAKNKKYRQWLQEDENPLTM</sequence>
<dbReference type="Proteomes" id="UP000486351">
    <property type="component" value="Unassembled WGS sequence"/>
</dbReference>
<proteinExistence type="predicted"/>
<evidence type="ECO:0000313" key="1">
    <source>
        <dbReference type="EMBL" id="KAE9027836.1"/>
    </source>
</evidence>
<evidence type="ECO:0000313" key="5">
    <source>
        <dbReference type="EMBL" id="KAE9358746.1"/>
    </source>
</evidence>
<evidence type="ECO:0000313" key="7">
    <source>
        <dbReference type="Proteomes" id="UP000460718"/>
    </source>
</evidence>
<dbReference type="EMBL" id="QXFY01000070">
    <property type="protein sequence ID" value="KAE9358746.1"/>
    <property type="molecule type" value="Genomic_DNA"/>
</dbReference>
<evidence type="ECO:0000313" key="2">
    <source>
        <dbReference type="EMBL" id="KAE9136217.1"/>
    </source>
</evidence>
<protein>
    <submittedName>
        <fullName evidence="1">Uncharacterized protein</fullName>
    </submittedName>
</protein>
<organism evidence="1 7">
    <name type="scientific">Phytophthora fragariae</name>
    <dbReference type="NCBI Taxonomy" id="53985"/>
    <lineage>
        <taxon>Eukaryota</taxon>
        <taxon>Sar</taxon>
        <taxon>Stramenopiles</taxon>
        <taxon>Oomycota</taxon>
        <taxon>Peronosporomycetes</taxon>
        <taxon>Peronosporales</taxon>
        <taxon>Peronosporaceae</taxon>
        <taxon>Phytophthora</taxon>
    </lineage>
</organism>
<dbReference type="EMBL" id="QXFX01000046">
    <property type="protein sequence ID" value="KAE9136217.1"/>
    <property type="molecule type" value="Genomic_DNA"/>
</dbReference>
<dbReference type="Proteomes" id="UP000437068">
    <property type="component" value="Unassembled WGS sequence"/>
</dbReference>
<dbReference type="Proteomes" id="UP000488956">
    <property type="component" value="Unassembled WGS sequence"/>
</dbReference>
<evidence type="ECO:0000313" key="9">
    <source>
        <dbReference type="Proteomes" id="UP000486351"/>
    </source>
</evidence>
<evidence type="ECO:0000313" key="3">
    <source>
        <dbReference type="EMBL" id="KAE9254387.1"/>
    </source>
</evidence>
<evidence type="ECO:0000313" key="4">
    <source>
        <dbReference type="EMBL" id="KAE9326693.1"/>
    </source>
</evidence>
<dbReference type="EMBL" id="QXGC01000024">
    <property type="protein sequence ID" value="KAE9254387.1"/>
    <property type="molecule type" value="Genomic_DNA"/>
</dbReference>